<feature type="binding site" evidence="5">
    <location>
        <position position="64"/>
    </location>
    <ligand>
        <name>a divalent metal cation</name>
        <dbReference type="ChEBI" id="CHEBI:60240"/>
        <label>2</label>
    </ligand>
</feature>
<dbReference type="AlphaFoldDB" id="A0A0R2JZ96"/>
<feature type="binding site" evidence="5">
    <location>
        <position position="65"/>
    </location>
    <ligand>
        <name>a divalent metal cation</name>
        <dbReference type="ChEBI" id="CHEBI:60240"/>
        <label>1</label>
    </ligand>
</feature>
<name>A0A0R2JZ96_9LACO</name>
<evidence type="ECO:0000256" key="2">
    <source>
        <dbReference type="ARBA" id="ARBA00011643"/>
    </source>
</evidence>
<proteinExistence type="inferred from homology"/>
<dbReference type="Pfam" id="PF01784">
    <property type="entry name" value="DUF34_NIF3"/>
    <property type="match status" value="1"/>
</dbReference>
<feature type="binding site" evidence="5">
    <location>
        <position position="103"/>
    </location>
    <ligand>
        <name>a divalent metal cation</name>
        <dbReference type="ChEBI" id="CHEBI:60240"/>
        <label>1</label>
    </ligand>
</feature>
<evidence type="ECO:0000256" key="4">
    <source>
        <dbReference type="ARBA" id="ARBA00022723"/>
    </source>
</evidence>
<evidence type="ECO:0000256" key="3">
    <source>
        <dbReference type="ARBA" id="ARBA00022112"/>
    </source>
</evidence>
<dbReference type="OrthoDB" id="9792792at2"/>
<dbReference type="GO" id="GO:0005737">
    <property type="term" value="C:cytoplasm"/>
    <property type="evidence" value="ECO:0007669"/>
    <property type="project" value="TreeGrafter"/>
</dbReference>
<dbReference type="InterPro" id="IPR002678">
    <property type="entry name" value="DUF34/NIF3"/>
</dbReference>
<accession>A0A0R2JZ96</accession>
<dbReference type="RefSeq" id="WP_057806081.1">
    <property type="nucleotide sequence ID" value="NZ_BJYP01000017.1"/>
</dbReference>
<sequence>MKIRNFVNKLEKFAPKKLAEPGDPVGLQIGNLDAEFTKILVTLDVRPEVVAEAIANHCELIIAHHPVMFHSAHNLDLANPQNQMYAQIIKHNITVYAAHSNLDAADNGMNDWLADKIGLLDTQRLLNGYIDENGHQYGMGRIGNLATKISVLNFAKEIKSIFKLQGLRLVSSNPEKLISRVAVLGGDGGKFYPQALSKGAEIFVTGDVYYHTGHDMLANGLNVVDPGHNIEKICIPKLTALFRTWDIVQTNHIEIVESKVNTNPFTFI</sequence>
<dbReference type="EMBL" id="FOGK01000008">
    <property type="protein sequence ID" value="SER50787.1"/>
    <property type="molecule type" value="Genomic_DNA"/>
</dbReference>
<dbReference type="STRING" id="319653.SAMN04487973_10834"/>
<dbReference type="PANTHER" id="PTHR13799">
    <property type="entry name" value="NGG1 INTERACTING FACTOR 3"/>
    <property type="match status" value="1"/>
</dbReference>
<evidence type="ECO:0000256" key="5">
    <source>
        <dbReference type="PIRSR" id="PIRSR602678-1"/>
    </source>
</evidence>
<comment type="caution">
    <text evidence="6">The sequence shown here is derived from an EMBL/GenBank/DDBJ whole genome shotgun (WGS) entry which is preliminary data.</text>
</comment>
<dbReference type="EMBL" id="JQBY01000009">
    <property type="protein sequence ID" value="KRN82552.1"/>
    <property type="molecule type" value="Genomic_DNA"/>
</dbReference>
<dbReference type="NCBIfam" id="TIGR00486">
    <property type="entry name" value="YbgI_SA1388"/>
    <property type="match status" value="1"/>
</dbReference>
<evidence type="ECO:0000313" key="8">
    <source>
        <dbReference type="Proteomes" id="UP000051749"/>
    </source>
</evidence>
<dbReference type="SUPFAM" id="SSF102705">
    <property type="entry name" value="NIF3 (NGG1p interacting factor 3)-like"/>
    <property type="match status" value="1"/>
</dbReference>
<dbReference type="PANTHER" id="PTHR13799:SF14">
    <property type="entry name" value="GTP CYCLOHYDROLASE 1 TYPE 2 HOMOLOG"/>
    <property type="match status" value="1"/>
</dbReference>
<protein>
    <recommendedName>
        <fullName evidence="3">GTP cyclohydrolase 1 type 2 homolog</fullName>
    </recommendedName>
</protein>
<evidence type="ECO:0000256" key="1">
    <source>
        <dbReference type="ARBA" id="ARBA00006964"/>
    </source>
</evidence>
<dbReference type="Proteomes" id="UP000051749">
    <property type="component" value="Unassembled WGS sequence"/>
</dbReference>
<evidence type="ECO:0000313" key="6">
    <source>
        <dbReference type="EMBL" id="KRN82552.1"/>
    </source>
</evidence>
<keyword evidence="9" id="KW-1185">Reference proteome</keyword>
<evidence type="ECO:0000313" key="9">
    <source>
        <dbReference type="Proteomes" id="UP000182818"/>
    </source>
</evidence>
<comment type="similarity">
    <text evidence="1">Belongs to the GTP cyclohydrolase I type 2/NIF3 family.</text>
</comment>
<evidence type="ECO:0000313" key="7">
    <source>
        <dbReference type="EMBL" id="SER50787.1"/>
    </source>
</evidence>
<gene>
    <name evidence="6" type="ORF">IV87_GL002128</name>
    <name evidence="7" type="ORF">SAMN04487973_10834</name>
</gene>
<dbReference type="Gene3D" id="3.40.1390.30">
    <property type="entry name" value="NIF3 (NGG1p interacting factor 3)-like"/>
    <property type="match status" value="2"/>
</dbReference>
<organism evidence="6 8">
    <name type="scientific">Pediococcus ethanolidurans</name>
    <dbReference type="NCBI Taxonomy" id="319653"/>
    <lineage>
        <taxon>Bacteria</taxon>
        <taxon>Bacillati</taxon>
        <taxon>Bacillota</taxon>
        <taxon>Bacilli</taxon>
        <taxon>Lactobacillales</taxon>
        <taxon>Lactobacillaceae</taxon>
        <taxon>Pediococcus</taxon>
    </lineage>
</organism>
<dbReference type="Proteomes" id="UP000182818">
    <property type="component" value="Unassembled WGS sequence"/>
</dbReference>
<comment type="subunit">
    <text evidence="2">Homohexamer.</text>
</comment>
<reference evidence="7 9" key="2">
    <citation type="submission" date="2016-10" db="EMBL/GenBank/DDBJ databases">
        <authorList>
            <person name="Varghese N."/>
            <person name="Submissions S."/>
        </authorList>
    </citation>
    <scope>NUCLEOTIDE SEQUENCE [LARGE SCALE GENOMIC DNA]</scope>
    <source>
        <strain evidence="7 9">CGMCC 1.3889</strain>
    </source>
</reference>
<feature type="binding site" evidence="5">
    <location>
        <position position="228"/>
    </location>
    <ligand>
        <name>a divalent metal cation</name>
        <dbReference type="ChEBI" id="CHEBI:60240"/>
        <label>1</label>
    </ligand>
</feature>
<dbReference type="InterPro" id="IPR036069">
    <property type="entry name" value="DUF34/NIF3_sf"/>
</dbReference>
<dbReference type="GO" id="GO:0046872">
    <property type="term" value="F:metal ion binding"/>
    <property type="evidence" value="ECO:0007669"/>
    <property type="project" value="UniProtKB-KW"/>
</dbReference>
<keyword evidence="4 5" id="KW-0479">Metal-binding</keyword>
<dbReference type="FunFam" id="3.40.1390.30:FF:000001">
    <property type="entry name" value="GTP cyclohydrolase 1 type 2"/>
    <property type="match status" value="1"/>
</dbReference>
<dbReference type="GeneID" id="76043482"/>
<reference evidence="6 8" key="1">
    <citation type="journal article" date="2015" name="Genome Announc.">
        <title>Expanding the biotechnology potential of lactobacilli through comparative genomics of 213 strains and associated genera.</title>
        <authorList>
            <person name="Sun Z."/>
            <person name="Harris H.M."/>
            <person name="McCann A."/>
            <person name="Guo C."/>
            <person name="Argimon S."/>
            <person name="Zhang W."/>
            <person name="Yang X."/>
            <person name="Jeffery I.B."/>
            <person name="Cooney J.C."/>
            <person name="Kagawa T.F."/>
            <person name="Liu W."/>
            <person name="Song Y."/>
            <person name="Salvetti E."/>
            <person name="Wrobel A."/>
            <person name="Rasinkangas P."/>
            <person name="Parkhill J."/>
            <person name="Rea M.C."/>
            <person name="O'Sullivan O."/>
            <person name="Ritari J."/>
            <person name="Douillard F.P."/>
            <person name="Paul Ross R."/>
            <person name="Yang R."/>
            <person name="Briner A.E."/>
            <person name="Felis G.E."/>
            <person name="de Vos W.M."/>
            <person name="Barrangou R."/>
            <person name="Klaenhammer T.R."/>
            <person name="Caufield P.W."/>
            <person name="Cui Y."/>
            <person name="Zhang H."/>
            <person name="O'Toole P.W."/>
        </authorList>
    </citation>
    <scope>NUCLEOTIDE SEQUENCE [LARGE SCALE GENOMIC DNA]</scope>
    <source>
        <strain evidence="6 8">DSM 22301</strain>
    </source>
</reference>
<dbReference type="PATRIC" id="fig|319653.3.peg.2166"/>
<feature type="binding site" evidence="5">
    <location>
        <position position="231"/>
    </location>
    <ligand>
        <name>a divalent metal cation</name>
        <dbReference type="ChEBI" id="CHEBI:60240"/>
        <label>1</label>
    </ligand>
</feature>